<evidence type="ECO:0000313" key="9">
    <source>
        <dbReference type="EMBL" id="BCM86447.1"/>
    </source>
</evidence>
<dbReference type="PANTHER" id="PTHR32196:SF21">
    <property type="entry name" value="ABC TRANSPORTER PERMEASE PROTEIN YPHD-RELATED"/>
    <property type="match status" value="1"/>
</dbReference>
<comment type="subcellular location">
    <subcellularLocation>
        <location evidence="1">Cell membrane</location>
        <topology evidence="1">Multi-pass membrane protein</topology>
    </subcellularLocation>
</comment>
<feature type="transmembrane region" description="Helical" evidence="8">
    <location>
        <begin position="116"/>
        <end position="136"/>
    </location>
</feature>
<feature type="transmembrane region" description="Helical" evidence="8">
    <location>
        <begin position="218"/>
        <end position="237"/>
    </location>
</feature>
<evidence type="ECO:0000256" key="4">
    <source>
        <dbReference type="ARBA" id="ARBA00022519"/>
    </source>
</evidence>
<feature type="transmembrane region" description="Helical" evidence="8">
    <location>
        <begin position="299"/>
        <end position="318"/>
    </location>
</feature>
<feature type="transmembrane region" description="Helical" evidence="8">
    <location>
        <begin position="12"/>
        <end position="30"/>
    </location>
</feature>
<dbReference type="GO" id="GO:0022857">
    <property type="term" value="F:transmembrane transporter activity"/>
    <property type="evidence" value="ECO:0007669"/>
    <property type="project" value="InterPro"/>
</dbReference>
<evidence type="ECO:0000256" key="2">
    <source>
        <dbReference type="ARBA" id="ARBA00022448"/>
    </source>
</evidence>
<evidence type="ECO:0000256" key="3">
    <source>
        <dbReference type="ARBA" id="ARBA00022475"/>
    </source>
</evidence>
<keyword evidence="3" id="KW-1003">Cell membrane</keyword>
<dbReference type="Pfam" id="PF02653">
    <property type="entry name" value="BPD_transp_2"/>
    <property type="match status" value="1"/>
</dbReference>
<dbReference type="InterPro" id="IPR001851">
    <property type="entry name" value="ABC_transp_permease"/>
</dbReference>
<evidence type="ECO:0000313" key="10">
    <source>
        <dbReference type="EMBL" id="KMO18196.1"/>
    </source>
</evidence>
<dbReference type="KEGG" id="mind:mvi_49080"/>
<organism evidence="9 12">
    <name type="scientific">Methylobacterium indicum</name>
    <dbReference type="NCBI Taxonomy" id="1775910"/>
    <lineage>
        <taxon>Bacteria</taxon>
        <taxon>Pseudomonadati</taxon>
        <taxon>Pseudomonadota</taxon>
        <taxon>Alphaproteobacteria</taxon>
        <taxon>Hyphomicrobiales</taxon>
        <taxon>Methylobacteriaceae</taxon>
        <taxon>Methylobacterium</taxon>
    </lineage>
</organism>
<protein>
    <submittedName>
        <fullName evidence="9">Sugar ABC transporter permease</fullName>
    </submittedName>
</protein>
<evidence type="ECO:0000313" key="11">
    <source>
        <dbReference type="Proteomes" id="UP000036471"/>
    </source>
</evidence>
<accession>A0A0J6TZF9</accession>
<evidence type="ECO:0000256" key="1">
    <source>
        <dbReference type="ARBA" id="ARBA00004651"/>
    </source>
</evidence>
<accession>A0A147FIW6</accession>
<feature type="transmembrane region" description="Helical" evidence="8">
    <location>
        <begin position="89"/>
        <end position="109"/>
    </location>
</feature>
<dbReference type="PANTHER" id="PTHR32196">
    <property type="entry name" value="ABC TRANSPORTER PERMEASE PROTEIN YPHD-RELATED-RELATED"/>
    <property type="match status" value="1"/>
</dbReference>
<feature type="transmembrane region" description="Helical" evidence="8">
    <location>
        <begin position="168"/>
        <end position="189"/>
    </location>
</feature>
<dbReference type="EMBL" id="JTHG01000205">
    <property type="protein sequence ID" value="KMO18196.1"/>
    <property type="molecule type" value="Genomic_DNA"/>
</dbReference>
<dbReference type="AlphaFoldDB" id="A0A0J6TZF9"/>
<evidence type="ECO:0000313" key="12">
    <source>
        <dbReference type="Proteomes" id="UP000663508"/>
    </source>
</evidence>
<keyword evidence="7 8" id="KW-0472">Membrane</keyword>
<dbReference type="OrthoDB" id="6384190at2"/>
<gene>
    <name evidence="9" type="ORF">mvi_49080</name>
    <name evidence="10" type="ORF">QR79_20900</name>
</gene>
<evidence type="ECO:0000256" key="7">
    <source>
        <dbReference type="ARBA" id="ARBA00023136"/>
    </source>
</evidence>
<dbReference type="CDD" id="cd06579">
    <property type="entry name" value="TM_PBP1_transp_AraH_like"/>
    <property type="match status" value="1"/>
</dbReference>
<evidence type="ECO:0000256" key="8">
    <source>
        <dbReference type="SAM" id="Phobius"/>
    </source>
</evidence>
<keyword evidence="5 8" id="KW-0812">Transmembrane</keyword>
<dbReference type="RefSeq" id="WP_048429645.1">
    <property type="nucleotide sequence ID" value="NZ_AP024145.1"/>
</dbReference>
<dbReference type="GO" id="GO:0005886">
    <property type="term" value="C:plasma membrane"/>
    <property type="evidence" value="ECO:0007669"/>
    <property type="project" value="UniProtKB-SubCell"/>
</dbReference>
<dbReference type="Proteomes" id="UP000036471">
    <property type="component" value="Unassembled WGS sequence"/>
</dbReference>
<evidence type="ECO:0000256" key="5">
    <source>
        <dbReference type="ARBA" id="ARBA00022692"/>
    </source>
</evidence>
<sequence length="331" mass="34149">MRNASRGGRAPQELWLGLVVLGMVVVLTALRPNFLSVQNILEMMNATAFNGILVSGLLIVLIAGGIDISFAAVASVAQYAALTVANATGAGWGEIVAIAGGIGLGLGLLNGVLVSTLGIASIIVTIATQSVIYGILLTVTRGQDIFTLPAWFGDGVDLFVTTDAKGNVYAISLQIWALVLAFASAWFLLNRTHFGRQVFALGGNPEAARRVGFGTTRLNLLVYGYMGLVAGLASLVQAQYTQSVSPTALVGRELEVVAAAVLGGASLDGGHGSVLGAILGLALVVIMKNGLALLGVSSYWTDFFTGLVIVAAVAGMAARARRRWHDSPGLA</sequence>
<reference evidence="9" key="2">
    <citation type="submission" date="2020-11" db="EMBL/GenBank/DDBJ databases">
        <title>Complete genome sequence of a novel pathogenic Methylobacterium strain isolated from rice in Vietnam.</title>
        <authorList>
            <person name="Lai K."/>
            <person name="Okazaki S."/>
            <person name="Higashi K."/>
            <person name="Mori H."/>
            <person name="Toyoda A."/>
            <person name="Kurokawa K."/>
        </authorList>
    </citation>
    <scope>NUCLEOTIDE SEQUENCE</scope>
    <source>
        <strain evidence="9">VL1</strain>
    </source>
</reference>
<name>A0A0J6TZF9_9HYPH</name>
<keyword evidence="6 8" id="KW-1133">Transmembrane helix</keyword>
<dbReference type="EMBL" id="AP024145">
    <property type="protein sequence ID" value="BCM86447.1"/>
    <property type="molecule type" value="Genomic_DNA"/>
</dbReference>
<reference evidence="10 11" key="1">
    <citation type="submission" date="2014-11" db="EMBL/GenBank/DDBJ databases">
        <title>Comparative genomics of Methylobacterium species.</title>
        <authorList>
            <person name="Chaudhry V."/>
            <person name="Patil P.B."/>
        </authorList>
    </citation>
    <scope>NUCLEOTIDE SEQUENCE [LARGE SCALE GENOMIC DNA]</scope>
    <source>
        <strain evidence="10 11">SE3.6</strain>
    </source>
</reference>
<keyword evidence="4" id="KW-0997">Cell inner membrane</keyword>
<dbReference type="Proteomes" id="UP000663508">
    <property type="component" value="Chromosome"/>
</dbReference>
<feature type="transmembrane region" description="Helical" evidence="8">
    <location>
        <begin position="274"/>
        <end position="293"/>
    </location>
</feature>
<feature type="transmembrane region" description="Helical" evidence="8">
    <location>
        <begin position="51"/>
        <end position="77"/>
    </location>
</feature>
<evidence type="ECO:0000256" key="6">
    <source>
        <dbReference type="ARBA" id="ARBA00022989"/>
    </source>
</evidence>
<keyword evidence="11" id="KW-1185">Reference proteome</keyword>
<proteinExistence type="predicted"/>
<keyword evidence="2" id="KW-0813">Transport</keyword>